<proteinExistence type="predicted"/>
<dbReference type="EMBL" id="BPLR01008058">
    <property type="protein sequence ID" value="GIY21812.1"/>
    <property type="molecule type" value="Genomic_DNA"/>
</dbReference>
<organism evidence="2 3">
    <name type="scientific">Caerostris extrusa</name>
    <name type="common">Bark spider</name>
    <name type="synonym">Caerostris bankana</name>
    <dbReference type="NCBI Taxonomy" id="172846"/>
    <lineage>
        <taxon>Eukaryota</taxon>
        <taxon>Metazoa</taxon>
        <taxon>Ecdysozoa</taxon>
        <taxon>Arthropoda</taxon>
        <taxon>Chelicerata</taxon>
        <taxon>Arachnida</taxon>
        <taxon>Araneae</taxon>
        <taxon>Araneomorphae</taxon>
        <taxon>Entelegynae</taxon>
        <taxon>Araneoidea</taxon>
        <taxon>Araneidae</taxon>
        <taxon>Caerostris</taxon>
    </lineage>
</organism>
<evidence type="ECO:0000313" key="3">
    <source>
        <dbReference type="Proteomes" id="UP001054945"/>
    </source>
</evidence>
<keyword evidence="3" id="KW-1185">Reference proteome</keyword>
<keyword evidence="1" id="KW-0812">Transmembrane</keyword>
<comment type="caution">
    <text evidence="2">The sequence shown here is derived from an EMBL/GenBank/DDBJ whole genome shotgun (WGS) entry which is preliminary data.</text>
</comment>
<name>A0AAV4RMU3_CAEEX</name>
<protein>
    <submittedName>
        <fullName evidence="2">Uncharacterized protein</fullName>
    </submittedName>
</protein>
<reference evidence="2 3" key="1">
    <citation type="submission" date="2021-06" db="EMBL/GenBank/DDBJ databases">
        <title>Caerostris extrusa draft genome.</title>
        <authorList>
            <person name="Kono N."/>
            <person name="Arakawa K."/>
        </authorList>
    </citation>
    <scope>NUCLEOTIDE SEQUENCE [LARGE SCALE GENOMIC DNA]</scope>
</reference>
<evidence type="ECO:0000256" key="1">
    <source>
        <dbReference type="SAM" id="Phobius"/>
    </source>
</evidence>
<accession>A0AAV4RMU3</accession>
<sequence length="121" mass="13856">MYLKLGCQQENAGQLGKTSRKKYSSRSGRCRWGPSRGIQFQRRSICAWRSTPLPNTVAVLRLREWILFFHFVIGGLHSVTFVEFPLFAAFSGFGRICASLFRSRCCQISALMIFFGFSWST</sequence>
<keyword evidence="1" id="KW-1133">Transmembrane helix</keyword>
<gene>
    <name evidence="2" type="ORF">CEXT_370981</name>
</gene>
<dbReference type="AlphaFoldDB" id="A0AAV4RMU3"/>
<keyword evidence="1" id="KW-0472">Membrane</keyword>
<evidence type="ECO:0000313" key="2">
    <source>
        <dbReference type="EMBL" id="GIY21812.1"/>
    </source>
</evidence>
<dbReference type="Proteomes" id="UP001054945">
    <property type="component" value="Unassembled WGS sequence"/>
</dbReference>
<feature type="transmembrane region" description="Helical" evidence="1">
    <location>
        <begin position="65"/>
        <end position="89"/>
    </location>
</feature>